<evidence type="ECO:0000256" key="2">
    <source>
        <dbReference type="ARBA" id="ARBA00007727"/>
    </source>
</evidence>
<evidence type="ECO:0000259" key="10">
    <source>
        <dbReference type="Pfam" id="PF14416"/>
    </source>
</evidence>
<dbReference type="PANTHER" id="PTHR32285">
    <property type="entry name" value="PROTEIN TRICHOME BIREFRINGENCE-LIKE 9-RELATED"/>
    <property type="match status" value="1"/>
</dbReference>
<evidence type="ECO:0000256" key="6">
    <source>
        <dbReference type="ARBA" id="ARBA00023136"/>
    </source>
</evidence>
<accession>A0A6J1FIJ1</accession>
<keyword evidence="5 8" id="KW-1133">Transmembrane helix</keyword>
<dbReference type="GO" id="GO:0005794">
    <property type="term" value="C:Golgi apparatus"/>
    <property type="evidence" value="ECO:0007669"/>
    <property type="project" value="TreeGrafter"/>
</dbReference>
<feature type="domain" description="Trichome birefringence-like N-terminal" evidence="10">
    <location>
        <begin position="132"/>
        <end position="185"/>
    </location>
</feature>
<dbReference type="Pfam" id="PF14416">
    <property type="entry name" value="PMR5N"/>
    <property type="match status" value="1"/>
</dbReference>
<dbReference type="InterPro" id="IPR026057">
    <property type="entry name" value="TBL_C"/>
</dbReference>
<comment type="similarity">
    <text evidence="2">Belongs to the PC-esterase family. TBL subfamily.</text>
</comment>
<reference evidence="12" key="1">
    <citation type="submission" date="2025-08" db="UniProtKB">
        <authorList>
            <consortium name="RefSeq"/>
        </authorList>
    </citation>
    <scope>IDENTIFICATION</scope>
    <source>
        <tissue evidence="12">Young leaves</tissue>
    </source>
</reference>
<evidence type="ECO:0000256" key="7">
    <source>
        <dbReference type="SAM" id="MobiDB-lite"/>
    </source>
</evidence>
<comment type="subcellular location">
    <subcellularLocation>
        <location evidence="1">Membrane</location>
        <topology evidence="1">Single-pass membrane protein</topology>
    </subcellularLocation>
</comment>
<gene>
    <name evidence="12" type="primary">LOC111444246</name>
</gene>
<dbReference type="PANTHER" id="PTHR32285:SF8">
    <property type="entry name" value="PROTEIN TRICHOME BIREFRINGENCE-LIKE 5"/>
    <property type="match status" value="1"/>
</dbReference>
<feature type="domain" description="Trichome birefringence-like C-terminal" evidence="9">
    <location>
        <begin position="186"/>
        <end position="469"/>
    </location>
</feature>
<keyword evidence="6 8" id="KW-0472">Membrane</keyword>
<keyword evidence="11" id="KW-1185">Reference proteome</keyword>
<dbReference type="RefSeq" id="XP_022938040.1">
    <property type="nucleotide sequence ID" value="XM_023082272.1"/>
</dbReference>
<proteinExistence type="inferred from homology"/>
<feature type="compositionally biased region" description="Polar residues" evidence="7">
    <location>
        <begin position="80"/>
        <end position="104"/>
    </location>
</feature>
<dbReference type="Proteomes" id="UP000504609">
    <property type="component" value="Unplaced"/>
</dbReference>
<evidence type="ECO:0000259" key="9">
    <source>
        <dbReference type="Pfam" id="PF13839"/>
    </source>
</evidence>
<evidence type="ECO:0000256" key="3">
    <source>
        <dbReference type="ARBA" id="ARBA00022692"/>
    </source>
</evidence>
<feature type="transmembrane region" description="Helical" evidence="8">
    <location>
        <begin position="6"/>
        <end position="27"/>
    </location>
</feature>
<dbReference type="GO" id="GO:0016413">
    <property type="term" value="F:O-acetyltransferase activity"/>
    <property type="evidence" value="ECO:0007669"/>
    <property type="project" value="InterPro"/>
</dbReference>
<dbReference type="AlphaFoldDB" id="A0A6J1FIJ1"/>
<feature type="region of interest" description="Disordered" evidence="7">
    <location>
        <begin position="71"/>
        <end position="111"/>
    </location>
</feature>
<keyword evidence="4" id="KW-0735">Signal-anchor</keyword>
<evidence type="ECO:0000256" key="1">
    <source>
        <dbReference type="ARBA" id="ARBA00004167"/>
    </source>
</evidence>
<dbReference type="GO" id="GO:0016020">
    <property type="term" value="C:membrane"/>
    <property type="evidence" value="ECO:0007669"/>
    <property type="project" value="UniProtKB-SubCell"/>
</dbReference>
<organism evidence="11 12">
    <name type="scientific">Cucurbita moschata</name>
    <name type="common">Winter crookneck squash</name>
    <name type="synonym">Cucurbita pepo var. moschata</name>
    <dbReference type="NCBI Taxonomy" id="3662"/>
    <lineage>
        <taxon>Eukaryota</taxon>
        <taxon>Viridiplantae</taxon>
        <taxon>Streptophyta</taxon>
        <taxon>Embryophyta</taxon>
        <taxon>Tracheophyta</taxon>
        <taxon>Spermatophyta</taxon>
        <taxon>Magnoliopsida</taxon>
        <taxon>eudicotyledons</taxon>
        <taxon>Gunneridae</taxon>
        <taxon>Pentapetalae</taxon>
        <taxon>rosids</taxon>
        <taxon>fabids</taxon>
        <taxon>Cucurbitales</taxon>
        <taxon>Cucurbitaceae</taxon>
        <taxon>Cucurbiteae</taxon>
        <taxon>Cucurbita</taxon>
    </lineage>
</organism>
<dbReference type="Pfam" id="PF13839">
    <property type="entry name" value="PC-Esterase"/>
    <property type="match status" value="1"/>
</dbReference>
<evidence type="ECO:0000313" key="11">
    <source>
        <dbReference type="Proteomes" id="UP000504609"/>
    </source>
</evidence>
<sequence>MAFFSLPIYRFAFASISVLLFLCFFIFSRRKTDVSLSIYQDLSSQSPFTVSLSPPPPPIIPPIIPPPSMAEPQIPFPDSGSDSSVIEPLTSPSVQETEVSNGKNGSVAKGKAATGSLAARNGADLLREGLKHCDLYMGSWVKDEKHHPVYRVGSCPYVDEAYDCGNNGRADSEYTKWRWKPYGCDLPRFNATDFLVRLKGKRLMLVGDSMNRNQFESILCLLREGLRDKKRMFETHGYKISKGRGYFVFKFKDYGCTVEFVRSHFLVREGIRINAQGNSNPTLSIDRIDKTSGRWKRADILVFNTAHWWTHGKTARGINYYKEGNVLYQKFDAVEAYRRALKTWGNWIDRNINPAKQLVFYRGYSSAHFRGGDWDSGGSCNGETEPVLTGAILNNYPLKMKIVEETIKRMKVPVILLNVTRLTNFRKDAHPSIYGKNRTATKKVSKRRQDCSHWCLPGVPDAWNELIYASLISWSKKSKSS</sequence>
<evidence type="ECO:0000256" key="4">
    <source>
        <dbReference type="ARBA" id="ARBA00022968"/>
    </source>
</evidence>
<evidence type="ECO:0000256" key="8">
    <source>
        <dbReference type="SAM" id="Phobius"/>
    </source>
</evidence>
<dbReference type="KEGG" id="cmos:111444246"/>
<evidence type="ECO:0000256" key="5">
    <source>
        <dbReference type="ARBA" id="ARBA00022989"/>
    </source>
</evidence>
<dbReference type="GeneID" id="111444246"/>
<dbReference type="InterPro" id="IPR025846">
    <property type="entry name" value="TBL_N"/>
</dbReference>
<dbReference type="InterPro" id="IPR029962">
    <property type="entry name" value="TBL"/>
</dbReference>
<keyword evidence="3 8" id="KW-0812">Transmembrane</keyword>
<name>A0A6J1FIJ1_CUCMO</name>
<protein>
    <submittedName>
        <fullName evidence="12">Protein trichome birefringence-like 5</fullName>
    </submittedName>
</protein>
<evidence type="ECO:0000313" key="12">
    <source>
        <dbReference type="RefSeq" id="XP_022938040.1"/>
    </source>
</evidence>